<feature type="compositionally biased region" description="Basic residues" evidence="1">
    <location>
        <begin position="892"/>
        <end position="905"/>
    </location>
</feature>
<feature type="region of interest" description="Disordered" evidence="1">
    <location>
        <begin position="321"/>
        <end position="351"/>
    </location>
</feature>
<dbReference type="OrthoDB" id="378821at2759"/>
<feature type="region of interest" description="Disordered" evidence="1">
    <location>
        <begin position="245"/>
        <end position="265"/>
    </location>
</feature>
<reference evidence="2 3" key="1">
    <citation type="submission" date="2011-08" db="EMBL/GenBank/DDBJ databases">
        <title>The Genome Sequence of Plasmodium vivax Mauritania I.</title>
        <authorList>
            <consortium name="The Broad Institute Genome Sequencing Platform"/>
            <consortium name="The Broad Institute Genome Sequencing Center for Infectious Disease"/>
            <person name="Neafsey D."/>
            <person name="Carlton J."/>
            <person name="Barnwell J."/>
            <person name="Collins W."/>
            <person name="Escalante A."/>
            <person name="Mullikin J."/>
            <person name="Saul A."/>
            <person name="Guigo R."/>
            <person name="Camara F."/>
            <person name="Young S.K."/>
            <person name="Zeng Q."/>
            <person name="Gargeya S."/>
            <person name="Fitzgerald M."/>
            <person name="Haas B."/>
            <person name="Abouelleil A."/>
            <person name="Alvarado L."/>
            <person name="Arachchi H.M."/>
            <person name="Berlin A."/>
            <person name="Brown A."/>
            <person name="Chapman S.B."/>
            <person name="Chen Z."/>
            <person name="Dunbar C."/>
            <person name="Freedman E."/>
            <person name="Gearin G."/>
            <person name="Gellesch M."/>
            <person name="Goldberg J."/>
            <person name="Griggs A."/>
            <person name="Gujja S."/>
            <person name="Heiman D."/>
            <person name="Howarth C."/>
            <person name="Larson L."/>
            <person name="Lui A."/>
            <person name="MacDonald P.J.P."/>
            <person name="Montmayeur A."/>
            <person name="Murphy C."/>
            <person name="Neiman D."/>
            <person name="Pearson M."/>
            <person name="Priest M."/>
            <person name="Roberts A."/>
            <person name="Saif S."/>
            <person name="Shea T."/>
            <person name="Shenoy N."/>
            <person name="Sisk P."/>
            <person name="Stolte C."/>
            <person name="Sykes S."/>
            <person name="Wortman J."/>
            <person name="Nusbaum C."/>
            <person name="Birren B."/>
        </authorList>
    </citation>
    <scope>NUCLEOTIDE SEQUENCE [LARGE SCALE GENOMIC DNA]</scope>
    <source>
        <strain evidence="2 3">Mauritania I</strain>
    </source>
</reference>
<evidence type="ECO:0000313" key="2">
    <source>
        <dbReference type="EMBL" id="KMZ90973.1"/>
    </source>
</evidence>
<evidence type="ECO:0000313" key="3">
    <source>
        <dbReference type="Proteomes" id="UP000053776"/>
    </source>
</evidence>
<accession>A0A0J9VTU2</accession>
<gene>
    <name evidence="2" type="ORF">PVMG_05681</name>
</gene>
<sequence length="1076" mass="120348">MGAARVEAVKVDFSKMGASPVDTCAFKKWRFIRRRRKGKGKHRGFAPLRRWTLLHGRDRTRETTASTERSKGDTPKSAAVTPYCKEGIKRKGKKTLVLRKTQRRSSICAEETKRSGGKENLFWKNKINHSKLILMLAKYVHSWDTSRKSSNEANFYSDSTCASSKKNGNIWKDKGEKEHLYSQRATKKWKPNWMYEKERDLHLINHLTCNASVEVHSLFTFFCTKLKIKDKAYFDKRNMLNKISSREKSSGIQKHGSKNYSTKLNNQYIPKNKVKILNDIKGKPSKAPPPYKAQSTQANNDEQALAEKGQVLEGANEQHHVADTNNSNSSDNATKAFEGEGGKGTTHGDDQSEFNEEQFADELELDDFDSDGNKKEKTYYTDRCMLDKSVKRVSILDKLNIGLEDKKNAKDNSQGVKKEVMDCKNGKVAAHSYASKAEPMQNQFANREKERPHVGVAEGGGGIAHLKEALDAACAKGSGDSGISGNGISGNGNGKAGAYPIENYKMHPPRKGSIKSHPAEEVAMDAQPRRRSGPPENGQTGYANSGQVGCANNGQAGYFNNGQMGYANNGQAGYFMNGQMGYANNGQVPYGLDNQMGYNPYGPPSYQMNYAANFPVSESANCLMNGPANFPVSNEMGGYPNYGSHPNYGNYPNDGSHPNYANFASYPQWANYQAYGNAGGGPAEGGARPSEKNINETNLVAYTNQRKVKYDEDFTLNYILRKCEDDDQFFCSNDGDSADNGAGNKNELKKYTEGMNKLVEQMYFYDNLYDELKICEEGREDSNVTHTIIDTSLNLNVMDEDAEVQKGGKDNQELISQMELKINELEKNIEELKKQKQVNEQGGSSQGGGTAEGEKKKGKRAKGDTAEGGKKSKSSAVIHKLKREIERIKRENMRKKKKAKRRRNGKGGAPEEEAAPKGGQLEKGKADNGKGESGKGDDCKGESGKGDAANQDHCEGDNFNLDQLINTNQLNTFKNEILNNVYYYIYESYDQKDFDVLESLAKKHETKGRKITYDVNLPKHSFKHKRTSSAWFLNPLYENYMLEKEKKKKKRKGMICPAQHTTRWNFSSKNMNKKMW</sequence>
<dbReference type="AlphaFoldDB" id="A0A0J9VTU2"/>
<feature type="compositionally biased region" description="Basic and acidic residues" evidence="1">
    <location>
        <begin position="920"/>
        <end position="951"/>
    </location>
</feature>
<organism evidence="2 3">
    <name type="scientific">Plasmodium vivax Mauritania I</name>
    <dbReference type="NCBI Taxonomy" id="1035515"/>
    <lineage>
        <taxon>Eukaryota</taxon>
        <taxon>Sar</taxon>
        <taxon>Alveolata</taxon>
        <taxon>Apicomplexa</taxon>
        <taxon>Aconoidasida</taxon>
        <taxon>Haemosporida</taxon>
        <taxon>Plasmodiidae</taxon>
        <taxon>Plasmodium</taxon>
        <taxon>Plasmodium (Plasmodium)</taxon>
    </lineage>
</organism>
<feature type="compositionally biased region" description="Basic and acidic residues" evidence="1">
    <location>
        <begin position="56"/>
        <end position="74"/>
    </location>
</feature>
<feature type="region of interest" description="Disordered" evidence="1">
    <location>
        <begin position="56"/>
        <end position="79"/>
    </location>
</feature>
<feature type="compositionally biased region" description="Basic and acidic residues" evidence="1">
    <location>
        <begin position="861"/>
        <end position="870"/>
    </location>
</feature>
<dbReference type="EMBL" id="KQ235096">
    <property type="protein sequence ID" value="KMZ90973.1"/>
    <property type="molecule type" value="Genomic_DNA"/>
</dbReference>
<feature type="compositionally biased region" description="Low complexity" evidence="1">
    <location>
        <begin position="323"/>
        <end position="334"/>
    </location>
</feature>
<feature type="region of interest" description="Disordered" evidence="1">
    <location>
        <begin position="508"/>
        <end position="544"/>
    </location>
</feature>
<dbReference type="Proteomes" id="UP000053776">
    <property type="component" value="Unassembled WGS sequence"/>
</dbReference>
<name>A0A0J9VTU2_PLAVI</name>
<protein>
    <submittedName>
        <fullName evidence="2">Uncharacterized protein</fullName>
    </submittedName>
</protein>
<evidence type="ECO:0000256" key="1">
    <source>
        <dbReference type="SAM" id="MobiDB-lite"/>
    </source>
</evidence>
<feature type="region of interest" description="Disordered" evidence="1">
    <location>
        <begin position="834"/>
        <end position="951"/>
    </location>
</feature>
<proteinExistence type="predicted"/>
<feature type="compositionally biased region" description="Basic and acidic residues" evidence="1">
    <location>
        <begin position="337"/>
        <end position="350"/>
    </location>
</feature>
<feature type="region of interest" description="Disordered" evidence="1">
    <location>
        <begin position="280"/>
        <end position="300"/>
    </location>
</feature>